<organism evidence="5 6">
    <name type="scientific">Salinisphaera shabanensis E1L3A</name>
    <dbReference type="NCBI Taxonomy" id="1033802"/>
    <lineage>
        <taxon>Bacteria</taxon>
        <taxon>Pseudomonadati</taxon>
        <taxon>Pseudomonadota</taxon>
        <taxon>Gammaproteobacteria</taxon>
        <taxon>Salinisphaerales</taxon>
        <taxon>Salinisphaeraceae</taxon>
        <taxon>Salinisphaera</taxon>
    </lineage>
</organism>
<dbReference type="RefSeq" id="WP_006914889.1">
    <property type="nucleotide sequence ID" value="NZ_AFNV02000017.1"/>
</dbReference>
<keyword evidence="6" id="KW-1185">Reference proteome</keyword>
<dbReference type="Pfam" id="PF25222">
    <property type="entry name" value="DUF7840"/>
    <property type="match status" value="1"/>
</dbReference>
<keyword evidence="1" id="KW-0732">Signal</keyword>
<dbReference type="Pfam" id="PF13387">
    <property type="entry name" value="Lnb_N"/>
    <property type="match status" value="1"/>
</dbReference>
<dbReference type="InterPro" id="IPR057165">
    <property type="entry name" value="DUF7843"/>
</dbReference>
<dbReference type="EMBL" id="AFNV02000017">
    <property type="protein sequence ID" value="ERJ18616.1"/>
    <property type="molecule type" value="Genomic_DNA"/>
</dbReference>
<dbReference type="Pfam" id="PF25225">
    <property type="entry name" value="DUF7843"/>
    <property type="match status" value="1"/>
</dbReference>
<dbReference type="InterPro" id="IPR057162">
    <property type="entry name" value="DUF7840"/>
</dbReference>
<evidence type="ECO:0000259" key="3">
    <source>
        <dbReference type="Pfam" id="PF25222"/>
    </source>
</evidence>
<feature type="domain" description="DUF7843" evidence="4">
    <location>
        <begin position="45"/>
        <end position="117"/>
    </location>
</feature>
<evidence type="ECO:0000313" key="6">
    <source>
        <dbReference type="Proteomes" id="UP000006242"/>
    </source>
</evidence>
<evidence type="ECO:0000313" key="5">
    <source>
        <dbReference type="EMBL" id="ERJ18616.1"/>
    </source>
</evidence>
<dbReference type="STRING" id="1033802.SSPSH_002530"/>
<dbReference type="InterPro" id="IPR025178">
    <property type="entry name" value="Lnb_N"/>
</dbReference>
<evidence type="ECO:0000259" key="2">
    <source>
        <dbReference type="Pfam" id="PF13387"/>
    </source>
</evidence>
<evidence type="ECO:0000256" key="1">
    <source>
        <dbReference type="SAM" id="SignalP"/>
    </source>
</evidence>
<accession>U2E444</accession>
<reference evidence="5 6" key="1">
    <citation type="journal article" date="2011" name="J. Bacteriol.">
        <title>Genome sequence of Salinisphaera shabanensis, a gammaproteobacterium from the harsh, variable environment of the brine-seawater interface of the Shaban Deep in the Red Sea.</title>
        <authorList>
            <person name="Antunes A."/>
            <person name="Alam I."/>
            <person name="Bajic V.B."/>
            <person name="Stingl U."/>
        </authorList>
    </citation>
    <scope>NUCLEOTIDE SEQUENCE [LARGE SCALE GENOMIC DNA]</scope>
    <source>
        <strain evidence="5 6">E1L3A</strain>
    </source>
</reference>
<gene>
    <name evidence="5" type="ORF">SSPSH_002530</name>
</gene>
<dbReference type="OrthoDB" id="9759948at2"/>
<name>U2E444_9GAMM</name>
<feature type="signal peptide" evidence="1">
    <location>
        <begin position="1"/>
        <end position="25"/>
    </location>
</feature>
<comment type="caution">
    <text evidence="5">The sequence shown here is derived from an EMBL/GenBank/DDBJ whole genome shotgun (WGS) entry which is preliminary data.</text>
</comment>
<dbReference type="AlphaFoldDB" id="U2E444"/>
<reference evidence="5 6" key="2">
    <citation type="journal article" date="2013" name="PLoS ONE">
        <title>INDIGO - INtegrated Data Warehouse of MIcrobial GenOmes with Examples from the Red Sea Extremophiles.</title>
        <authorList>
            <person name="Alam I."/>
            <person name="Antunes A."/>
            <person name="Kamau A.A."/>
            <person name="Ba Alawi W."/>
            <person name="Kalkatawi M."/>
            <person name="Stingl U."/>
            <person name="Bajic V.B."/>
        </authorList>
    </citation>
    <scope>NUCLEOTIDE SEQUENCE [LARGE SCALE GENOMIC DNA]</scope>
    <source>
        <strain evidence="5 6">E1L3A</strain>
    </source>
</reference>
<proteinExistence type="predicted"/>
<dbReference type="eggNOG" id="ENOG502Z92U">
    <property type="taxonomic scope" value="Bacteria"/>
</dbReference>
<sequence length="629" mass="69781">MSRFLSFRPLLGLIVLLAFSAAVGAQPQANAGPRERAINAALIADLDRRPTWRRLLHIPPGREESEIQSPDFFLAPDGAHDSRAELRATVAGWFDTSAAIDERPRCRFPARYHWLQSRLALPPAPDGDAACRRFERWAGLEDFTSVSVLMVSGYLGNPASSFGHSLMTFDHGDAADHNALLDMSFSFGALVPEQENMLAYMIRGFGGGYEAGFSDKLYYAEDQVYSHTEFRDIWRYRLDLTAEQRYMVAAHMYEIAAKKFRYFFLTKNCTYRMAELLTLATGHDFTPEARLWYVPIELFYTLSDTRLDGRPLVDRIDYVPSSQRRVYAQFSALDGGEAQAVNAVIVAPDTALANAFGAWPEPRQQAMLDTLLAYYEYREAAARDESATGLEQAKRRALAYRLRLPVRESRVALPPTVAPPSKAHRTLLTGAGVTASDAAARSALYWAPYYRDDLSSLSPSVKALVVGDTQISMGNGNGPRLDRLDFVRLRQLRINAADIAGESTLSWQLQASIDRDPLAGDRLGPHGAGGIGRAWAVGTQTVGYALMSSTARANEAEWVTGPEAGMVWRGARLKAAAQLHYGYDPFAGETRTTMAARVALPIERDLDVRFELSSNFDAYSAGLNINRYW</sequence>
<protein>
    <submittedName>
        <fullName evidence="5">Uncharacterized protein</fullName>
    </submittedName>
</protein>
<feature type="domain" description="DUF7840" evidence="3">
    <location>
        <begin position="419"/>
        <end position="619"/>
    </location>
</feature>
<dbReference type="Proteomes" id="UP000006242">
    <property type="component" value="Unassembled WGS sequence"/>
</dbReference>
<evidence type="ECO:0000259" key="4">
    <source>
        <dbReference type="Pfam" id="PF25225"/>
    </source>
</evidence>
<feature type="domain" description="Lnb N-terminal periplasmic" evidence="2">
    <location>
        <begin position="134"/>
        <end position="282"/>
    </location>
</feature>
<feature type="chain" id="PRO_5004625579" evidence="1">
    <location>
        <begin position="26"/>
        <end position="629"/>
    </location>
</feature>